<dbReference type="AlphaFoldDB" id="A0A2M7V6N2"/>
<dbReference type="GO" id="GO:0008270">
    <property type="term" value="F:zinc ion binding"/>
    <property type="evidence" value="ECO:0007669"/>
    <property type="project" value="UniProtKB-KW"/>
</dbReference>
<dbReference type="InterPro" id="IPR007527">
    <property type="entry name" value="Znf_SWIM"/>
</dbReference>
<keyword evidence="1" id="KW-0862">Zinc</keyword>
<proteinExistence type="predicted"/>
<feature type="domain" description="SWIM-type" evidence="2">
    <location>
        <begin position="52"/>
        <end position="88"/>
    </location>
</feature>
<dbReference type="Proteomes" id="UP000228568">
    <property type="component" value="Unassembled WGS sequence"/>
</dbReference>
<comment type="caution">
    <text evidence="3">The sequence shown here is derived from an EMBL/GenBank/DDBJ whole genome shotgun (WGS) entry which is preliminary data.</text>
</comment>
<evidence type="ECO:0000256" key="1">
    <source>
        <dbReference type="PROSITE-ProRule" id="PRU00325"/>
    </source>
</evidence>
<keyword evidence="1" id="KW-0479">Metal-binding</keyword>
<sequence>MQKPAYDINKIKFATDKQTFERAINLYENGKVTQFKERIGSYNAVVLGTQPYRVSIEARRYGLATCNCYLGQRDTLCKHIVAVSIYAVLDGEKLKQEDKEIITSPKCSGNYGELDKEDLLTLKKSITSAMKYIKSYSGPSRIWFVYQDSLAEGVNRLSHIVSTLPVSEQTAKLLVNLLLRLDKKLCTGGVDDSDGTVGGFMTEVVVLLQEYAHMDDLCVSAFENLCGVQTCFDWEEPLVKIVDEGFDE</sequence>
<accession>A0A2M7V6N2</accession>
<evidence type="ECO:0000313" key="3">
    <source>
        <dbReference type="EMBL" id="PIZ94334.1"/>
    </source>
</evidence>
<protein>
    <recommendedName>
        <fullName evidence="2">SWIM-type domain-containing protein</fullName>
    </recommendedName>
</protein>
<reference evidence="4" key="1">
    <citation type="submission" date="2017-09" db="EMBL/GenBank/DDBJ databases">
        <title>Depth-based differentiation of microbial function through sediment-hosted aquifers and enrichment of novel symbionts in the deep terrestrial subsurface.</title>
        <authorList>
            <person name="Probst A.J."/>
            <person name="Ladd B."/>
            <person name="Jarett J.K."/>
            <person name="Geller-Mcgrath D.E."/>
            <person name="Sieber C.M.K."/>
            <person name="Emerson J.B."/>
            <person name="Anantharaman K."/>
            <person name="Thomas B.C."/>
            <person name="Malmstrom R."/>
            <person name="Stieglmeier M."/>
            <person name="Klingl A."/>
            <person name="Woyke T."/>
            <person name="Ryan C.M."/>
            <person name="Banfield J.F."/>
        </authorList>
    </citation>
    <scope>NUCLEOTIDE SEQUENCE [LARGE SCALE GENOMIC DNA]</scope>
</reference>
<keyword evidence="1" id="KW-0863">Zinc-finger</keyword>
<evidence type="ECO:0000259" key="2">
    <source>
        <dbReference type="PROSITE" id="PS50966"/>
    </source>
</evidence>
<gene>
    <name evidence="3" type="ORF">COX81_03820</name>
</gene>
<evidence type="ECO:0000313" key="4">
    <source>
        <dbReference type="Proteomes" id="UP000228568"/>
    </source>
</evidence>
<name>A0A2M7V6N2_9BACT</name>
<dbReference type="EMBL" id="PFPK01000046">
    <property type="protein sequence ID" value="PIZ94334.1"/>
    <property type="molecule type" value="Genomic_DNA"/>
</dbReference>
<organism evidence="3 4">
    <name type="scientific">Candidatus Magasanikbacteria bacterium CG_4_10_14_0_2_um_filter_37_12</name>
    <dbReference type="NCBI Taxonomy" id="1974637"/>
    <lineage>
        <taxon>Bacteria</taxon>
        <taxon>Candidatus Magasanikiibacteriota</taxon>
    </lineage>
</organism>
<dbReference type="Pfam" id="PF04434">
    <property type="entry name" value="SWIM"/>
    <property type="match status" value="1"/>
</dbReference>
<dbReference type="PROSITE" id="PS50966">
    <property type="entry name" value="ZF_SWIM"/>
    <property type="match status" value="1"/>
</dbReference>